<evidence type="ECO:0000313" key="2">
    <source>
        <dbReference type="EMBL" id="KAJ9677918.1"/>
    </source>
</evidence>
<name>A0AA39DAI7_VITRO</name>
<sequence>MGLPATFLHAVMLLENQFSSRYMIRTCLMIDRSRNLARNSRYKTNQNVTAGEETERKRENFPETSLVSQDLRA</sequence>
<feature type="compositionally biased region" description="Polar residues" evidence="1">
    <location>
        <begin position="40"/>
        <end position="49"/>
    </location>
</feature>
<comment type="caution">
    <text evidence="2">The sequence shown here is derived from an EMBL/GenBank/DDBJ whole genome shotgun (WGS) entry which is preliminary data.</text>
</comment>
<organism evidence="2 3">
    <name type="scientific">Vitis rotundifolia</name>
    <name type="common">Muscadine grape</name>
    <dbReference type="NCBI Taxonomy" id="103349"/>
    <lineage>
        <taxon>Eukaryota</taxon>
        <taxon>Viridiplantae</taxon>
        <taxon>Streptophyta</taxon>
        <taxon>Embryophyta</taxon>
        <taxon>Tracheophyta</taxon>
        <taxon>Spermatophyta</taxon>
        <taxon>Magnoliopsida</taxon>
        <taxon>eudicotyledons</taxon>
        <taxon>Gunneridae</taxon>
        <taxon>Pentapetalae</taxon>
        <taxon>rosids</taxon>
        <taxon>Vitales</taxon>
        <taxon>Vitaceae</taxon>
        <taxon>Viteae</taxon>
        <taxon>Vitis</taxon>
    </lineage>
</organism>
<dbReference type="AlphaFoldDB" id="A0AA39DAI7"/>
<keyword evidence="3" id="KW-1185">Reference proteome</keyword>
<evidence type="ECO:0000313" key="3">
    <source>
        <dbReference type="Proteomes" id="UP001168098"/>
    </source>
</evidence>
<evidence type="ECO:0000256" key="1">
    <source>
        <dbReference type="SAM" id="MobiDB-lite"/>
    </source>
</evidence>
<accession>A0AA39DAI7</accession>
<dbReference type="Proteomes" id="UP001168098">
    <property type="component" value="Unassembled WGS sequence"/>
</dbReference>
<dbReference type="EMBL" id="JARBHA010000017">
    <property type="protein sequence ID" value="KAJ9677918.1"/>
    <property type="molecule type" value="Genomic_DNA"/>
</dbReference>
<feature type="compositionally biased region" description="Polar residues" evidence="1">
    <location>
        <begin position="62"/>
        <end position="73"/>
    </location>
</feature>
<gene>
    <name evidence="2" type="ORF">PVL29_022725</name>
</gene>
<protein>
    <submittedName>
        <fullName evidence="2">Uncharacterized protein</fullName>
    </submittedName>
</protein>
<proteinExistence type="predicted"/>
<feature type="region of interest" description="Disordered" evidence="1">
    <location>
        <begin position="40"/>
        <end position="73"/>
    </location>
</feature>
<reference evidence="2 3" key="1">
    <citation type="journal article" date="2023" name="BMC Biotechnol.">
        <title>Vitis rotundifolia cv Carlos genome sequencing.</title>
        <authorList>
            <person name="Huff M."/>
            <person name="Hulse-Kemp A."/>
            <person name="Scheffler B."/>
            <person name="Youngblood R."/>
            <person name="Simpson S."/>
            <person name="Babiker E."/>
            <person name="Staton M."/>
        </authorList>
    </citation>
    <scope>NUCLEOTIDE SEQUENCE [LARGE SCALE GENOMIC DNA]</scope>
    <source>
        <tissue evidence="2">Leaf</tissue>
    </source>
</reference>